<dbReference type="InterPro" id="IPR022418">
    <property type="entry name" value="Porphobilinogen_deaminase_C"/>
</dbReference>
<keyword evidence="13" id="KW-1185">Reference proteome</keyword>
<evidence type="ECO:0000256" key="5">
    <source>
        <dbReference type="ARBA" id="ARBA00011245"/>
    </source>
</evidence>
<comment type="caution">
    <text evidence="12">The sequence shown here is derived from an EMBL/GenBank/DDBJ whole genome shotgun (WGS) entry which is preliminary data.</text>
</comment>
<accession>A0ABQ1IY81</accession>
<dbReference type="PANTHER" id="PTHR11557">
    <property type="entry name" value="PORPHOBILINOGEN DEAMINASE"/>
    <property type="match status" value="1"/>
</dbReference>
<dbReference type="InterPro" id="IPR036803">
    <property type="entry name" value="Porphobilinogen_deaminase_C_sf"/>
</dbReference>
<evidence type="ECO:0000259" key="11">
    <source>
        <dbReference type="Pfam" id="PF03900"/>
    </source>
</evidence>
<dbReference type="PRINTS" id="PR00151">
    <property type="entry name" value="PORPHBDMNASE"/>
</dbReference>
<dbReference type="PROSITE" id="PS00533">
    <property type="entry name" value="PORPHOBILINOGEN_DEAM"/>
    <property type="match status" value="1"/>
</dbReference>
<dbReference type="Proteomes" id="UP000614261">
    <property type="component" value="Unassembled WGS sequence"/>
</dbReference>
<organism evidence="12 13">
    <name type="scientific">Blastomonas aquatica</name>
    <dbReference type="NCBI Taxonomy" id="1510276"/>
    <lineage>
        <taxon>Bacteria</taxon>
        <taxon>Pseudomonadati</taxon>
        <taxon>Pseudomonadota</taxon>
        <taxon>Alphaproteobacteria</taxon>
        <taxon>Sphingomonadales</taxon>
        <taxon>Sphingomonadaceae</taxon>
        <taxon>Blastomonas</taxon>
    </lineage>
</organism>
<dbReference type="Pfam" id="PF03900">
    <property type="entry name" value="Porphobil_deamC"/>
    <property type="match status" value="1"/>
</dbReference>
<evidence type="ECO:0000256" key="4">
    <source>
        <dbReference type="ARBA" id="ARBA00005638"/>
    </source>
</evidence>
<dbReference type="InterPro" id="IPR022419">
    <property type="entry name" value="Porphobilin_deaminase_cofac_BS"/>
</dbReference>
<evidence type="ECO:0000313" key="12">
    <source>
        <dbReference type="EMBL" id="GGB54029.1"/>
    </source>
</evidence>
<comment type="function">
    <text evidence="2">Tetrapolymerization of the monopyrrole PBG into the hydroxymethylbilane pre-uroporphyrinogen in several discrete steps.</text>
</comment>
<name>A0ABQ1IY81_9SPHN</name>
<dbReference type="InterPro" id="IPR000860">
    <property type="entry name" value="HemC"/>
</dbReference>
<comment type="pathway">
    <text evidence="3">Porphyrin-containing compound metabolism; protoporphyrin-IX biosynthesis; coproporphyrinogen-III from 5-aminolevulinate: step 2/4.</text>
</comment>
<evidence type="ECO:0000256" key="1">
    <source>
        <dbReference type="ARBA" id="ARBA00001916"/>
    </source>
</evidence>
<dbReference type="SUPFAM" id="SSF53850">
    <property type="entry name" value="Periplasmic binding protein-like II"/>
    <property type="match status" value="1"/>
</dbReference>
<dbReference type="Gene3D" id="3.40.190.10">
    <property type="entry name" value="Periplasmic binding protein-like II"/>
    <property type="match status" value="2"/>
</dbReference>
<dbReference type="NCBIfam" id="TIGR00212">
    <property type="entry name" value="hemC"/>
    <property type="match status" value="1"/>
</dbReference>
<reference evidence="13" key="1">
    <citation type="journal article" date="2019" name="Int. J. Syst. Evol. Microbiol.">
        <title>The Global Catalogue of Microorganisms (GCM) 10K type strain sequencing project: providing services to taxonomists for standard genome sequencing and annotation.</title>
        <authorList>
            <consortium name="The Broad Institute Genomics Platform"/>
            <consortium name="The Broad Institute Genome Sequencing Center for Infectious Disease"/>
            <person name="Wu L."/>
            <person name="Ma J."/>
        </authorList>
    </citation>
    <scope>NUCLEOTIDE SEQUENCE [LARGE SCALE GENOMIC DNA]</scope>
    <source>
        <strain evidence="13">CGMCC 1.12851</strain>
    </source>
</reference>
<evidence type="ECO:0000313" key="13">
    <source>
        <dbReference type="Proteomes" id="UP000614261"/>
    </source>
</evidence>
<evidence type="ECO:0000256" key="3">
    <source>
        <dbReference type="ARBA" id="ARBA00004735"/>
    </source>
</evidence>
<feature type="domain" description="Porphobilinogen deaminase N-terminal" evidence="10">
    <location>
        <begin position="32"/>
        <end position="240"/>
    </location>
</feature>
<comment type="catalytic activity">
    <reaction evidence="8">
        <text>4 porphobilinogen + H2O = hydroxymethylbilane + 4 NH4(+)</text>
        <dbReference type="Rhea" id="RHEA:13185"/>
        <dbReference type="ChEBI" id="CHEBI:15377"/>
        <dbReference type="ChEBI" id="CHEBI:28938"/>
        <dbReference type="ChEBI" id="CHEBI:57845"/>
        <dbReference type="ChEBI" id="CHEBI:58126"/>
        <dbReference type="EC" id="2.5.1.61"/>
    </reaction>
</comment>
<dbReference type="RefSeq" id="WP_188512842.1">
    <property type="nucleotide sequence ID" value="NZ_BMGD01000001.1"/>
</dbReference>
<evidence type="ECO:0000256" key="8">
    <source>
        <dbReference type="ARBA" id="ARBA00048169"/>
    </source>
</evidence>
<evidence type="ECO:0000256" key="7">
    <source>
        <dbReference type="ARBA" id="ARBA00023244"/>
    </source>
</evidence>
<dbReference type="Pfam" id="PF01379">
    <property type="entry name" value="Porphobil_deam"/>
    <property type="match status" value="1"/>
</dbReference>
<dbReference type="PANTHER" id="PTHR11557:SF0">
    <property type="entry name" value="PORPHOBILINOGEN DEAMINASE"/>
    <property type="match status" value="1"/>
</dbReference>
<gene>
    <name evidence="12" type="primary">hemC</name>
    <name evidence="12" type="ORF">GCM10010833_05840</name>
</gene>
<proteinExistence type="inferred from homology"/>
<evidence type="ECO:0000259" key="10">
    <source>
        <dbReference type="Pfam" id="PF01379"/>
    </source>
</evidence>
<dbReference type="EMBL" id="BMGD01000001">
    <property type="protein sequence ID" value="GGB54029.1"/>
    <property type="molecule type" value="Genomic_DNA"/>
</dbReference>
<feature type="domain" description="Porphobilinogen deaminase C-terminal" evidence="11">
    <location>
        <begin position="254"/>
        <end position="306"/>
    </location>
</feature>
<dbReference type="InterPro" id="IPR022417">
    <property type="entry name" value="Porphobilin_deaminase_N"/>
</dbReference>
<dbReference type="EC" id="2.5.1.61" evidence="9"/>
<comment type="cofactor">
    <cofactor evidence="1">
        <name>dipyrromethane</name>
        <dbReference type="ChEBI" id="CHEBI:60342"/>
    </cofactor>
</comment>
<keyword evidence="7" id="KW-0627">Porphyrin biosynthesis</keyword>
<evidence type="ECO:0000256" key="9">
    <source>
        <dbReference type="NCBIfam" id="TIGR00212"/>
    </source>
</evidence>
<keyword evidence="6" id="KW-0808">Transferase</keyword>
<comment type="similarity">
    <text evidence="4">Belongs to the HMBS family.</text>
</comment>
<comment type="subunit">
    <text evidence="5">Monomer.</text>
</comment>
<evidence type="ECO:0000256" key="6">
    <source>
        <dbReference type="ARBA" id="ARBA00022679"/>
    </source>
</evidence>
<sequence length="336" mass="35066">MADTTHTFASETPGASGALPDGIAEILATRPIRLGTRASPLAMAQAYMTAAALRARWGLAEDQVELSPVVASGDKITDRPLADVGGKALWTRELDWSLGGGTIDLSVHSMKDVETIRPEAFVLAAMLPRADVRDVLLGSPSIAALPQGARFGTSSPRRAAQIRMIRPDVVPVLFRGNVATRIGKLQSGEADATLLAAAGLDRLGERLTGIPSVRLETEVWLPAPSQGAVGIEVRRDDAPMRALIGGIDDAPTSACVMAERALLEALGGDCHSAIAALARISGTTIHLRAVLYSEDGAQHVAGDTTFAASDPGAPALLAAELLAKAPETITRLFNPR</sequence>
<dbReference type="PIRSF" id="PIRSF001438">
    <property type="entry name" value="4pyrrol_synth_OHMeBilane_synth"/>
    <property type="match status" value="1"/>
</dbReference>
<dbReference type="SUPFAM" id="SSF54782">
    <property type="entry name" value="Porphobilinogen deaminase (hydroxymethylbilane synthase), C-terminal domain"/>
    <property type="match status" value="1"/>
</dbReference>
<dbReference type="Gene3D" id="3.30.160.40">
    <property type="entry name" value="Porphobilinogen deaminase, C-terminal domain"/>
    <property type="match status" value="1"/>
</dbReference>
<protein>
    <recommendedName>
        <fullName evidence="9">Hydroxymethylbilane synthase</fullName>
        <ecNumber evidence="9">2.5.1.61</ecNumber>
    </recommendedName>
</protein>
<evidence type="ECO:0000256" key="2">
    <source>
        <dbReference type="ARBA" id="ARBA00002869"/>
    </source>
</evidence>